<protein>
    <submittedName>
        <fullName evidence="1">Uncharacterized protein</fullName>
    </submittedName>
</protein>
<accession>A0ACB6ZSH2</accession>
<gene>
    <name evidence="1" type="ORF">BDM02DRAFT_3266267</name>
</gene>
<name>A0ACB6ZSH2_THEGA</name>
<evidence type="ECO:0000313" key="2">
    <source>
        <dbReference type="Proteomes" id="UP000886501"/>
    </source>
</evidence>
<sequence length="199" mass="22377">MVRRSPIKLHSFPAFYACYLLKSVKTPRSTSTYVGSTPNPPKRIRQHNGEISQGAWKTSNNRPWIMQMIVYGFPSKLAALQFEWAWQHPHISRHLRNSSGKPLFTRERRNLKRNVLVVKTMVTARPYNVWPLHVKFFTSTSKKAWDEATVSQPLPSGMTFTEEYEGVDGKSGLPGSGRVGPVDVTDGGEPAPITGLAVR</sequence>
<reference evidence="1" key="1">
    <citation type="submission" date="2019-10" db="EMBL/GenBank/DDBJ databases">
        <authorList>
            <consortium name="DOE Joint Genome Institute"/>
            <person name="Kuo A."/>
            <person name="Miyauchi S."/>
            <person name="Kiss E."/>
            <person name="Drula E."/>
            <person name="Kohler A."/>
            <person name="Sanchez-Garcia M."/>
            <person name="Andreopoulos B."/>
            <person name="Barry K.W."/>
            <person name="Bonito G."/>
            <person name="Buee M."/>
            <person name="Carver A."/>
            <person name="Chen C."/>
            <person name="Cichocki N."/>
            <person name="Clum A."/>
            <person name="Culley D."/>
            <person name="Crous P.W."/>
            <person name="Fauchery L."/>
            <person name="Girlanda M."/>
            <person name="Hayes R."/>
            <person name="Keri Z."/>
            <person name="Labutti K."/>
            <person name="Lipzen A."/>
            <person name="Lombard V."/>
            <person name="Magnuson J."/>
            <person name="Maillard F."/>
            <person name="Morin E."/>
            <person name="Murat C."/>
            <person name="Nolan M."/>
            <person name="Ohm R."/>
            <person name="Pangilinan J."/>
            <person name="Pereira M."/>
            <person name="Perotto S."/>
            <person name="Peter M."/>
            <person name="Riley R."/>
            <person name="Sitrit Y."/>
            <person name="Stielow B."/>
            <person name="Szollosi G."/>
            <person name="Zifcakova L."/>
            <person name="Stursova M."/>
            <person name="Spatafora J.W."/>
            <person name="Tedersoo L."/>
            <person name="Vaario L.-M."/>
            <person name="Yamada A."/>
            <person name="Yan M."/>
            <person name="Wang P."/>
            <person name="Xu J."/>
            <person name="Bruns T."/>
            <person name="Baldrian P."/>
            <person name="Vilgalys R."/>
            <person name="Henrissat B."/>
            <person name="Grigoriev I.V."/>
            <person name="Hibbett D."/>
            <person name="Nagy L.G."/>
            <person name="Martin F.M."/>
        </authorList>
    </citation>
    <scope>NUCLEOTIDE SEQUENCE</scope>
    <source>
        <strain evidence="1">P2</strain>
    </source>
</reference>
<comment type="caution">
    <text evidence="1">The sequence shown here is derived from an EMBL/GenBank/DDBJ whole genome shotgun (WGS) entry which is preliminary data.</text>
</comment>
<reference evidence="1" key="2">
    <citation type="journal article" date="2020" name="Nat. Commun.">
        <title>Large-scale genome sequencing of mycorrhizal fungi provides insights into the early evolution of symbiotic traits.</title>
        <authorList>
            <person name="Miyauchi S."/>
            <person name="Kiss E."/>
            <person name="Kuo A."/>
            <person name="Drula E."/>
            <person name="Kohler A."/>
            <person name="Sanchez-Garcia M."/>
            <person name="Morin E."/>
            <person name="Andreopoulos B."/>
            <person name="Barry K.W."/>
            <person name="Bonito G."/>
            <person name="Buee M."/>
            <person name="Carver A."/>
            <person name="Chen C."/>
            <person name="Cichocki N."/>
            <person name="Clum A."/>
            <person name="Culley D."/>
            <person name="Crous P.W."/>
            <person name="Fauchery L."/>
            <person name="Girlanda M."/>
            <person name="Hayes R.D."/>
            <person name="Keri Z."/>
            <person name="LaButti K."/>
            <person name="Lipzen A."/>
            <person name="Lombard V."/>
            <person name="Magnuson J."/>
            <person name="Maillard F."/>
            <person name="Murat C."/>
            <person name="Nolan M."/>
            <person name="Ohm R.A."/>
            <person name="Pangilinan J."/>
            <person name="Pereira M.F."/>
            <person name="Perotto S."/>
            <person name="Peter M."/>
            <person name="Pfister S."/>
            <person name="Riley R."/>
            <person name="Sitrit Y."/>
            <person name="Stielow J.B."/>
            <person name="Szollosi G."/>
            <person name="Zifcakova L."/>
            <person name="Stursova M."/>
            <person name="Spatafora J.W."/>
            <person name="Tedersoo L."/>
            <person name="Vaario L.M."/>
            <person name="Yamada A."/>
            <person name="Yan M."/>
            <person name="Wang P."/>
            <person name="Xu J."/>
            <person name="Bruns T."/>
            <person name="Baldrian P."/>
            <person name="Vilgalys R."/>
            <person name="Dunand C."/>
            <person name="Henrissat B."/>
            <person name="Grigoriev I.V."/>
            <person name="Hibbett D."/>
            <person name="Nagy L.G."/>
            <person name="Martin F.M."/>
        </authorList>
    </citation>
    <scope>NUCLEOTIDE SEQUENCE</scope>
    <source>
        <strain evidence="1">P2</strain>
    </source>
</reference>
<evidence type="ECO:0000313" key="1">
    <source>
        <dbReference type="EMBL" id="KAF9652557.1"/>
    </source>
</evidence>
<dbReference type="EMBL" id="MU117968">
    <property type="protein sequence ID" value="KAF9652557.1"/>
    <property type="molecule type" value="Genomic_DNA"/>
</dbReference>
<proteinExistence type="predicted"/>
<keyword evidence="2" id="KW-1185">Reference proteome</keyword>
<organism evidence="1 2">
    <name type="scientific">Thelephora ganbajun</name>
    <name type="common">Ganba fungus</name>
    <dbReference type="NCBI Taxonomy" id="370292"/>
    <lineage>
        <taxon>Eukaryota</taxon>
        <taxon>Fungi</taxon>
        <taxon>Dikarya</taxon>
        <taxon>Basidiomycota</taxon>
        <taxon>Agaricomycotina</taxon>
        <taxon>Agaricomycetes</taxon>
        <taxon>Thelephorales</taxon>
        <taxon>Thelephoraceae</taxon>
        <taxon>Thelephora</taxon>
    </lineage>
</organism>
<dbReference type="Proteomes" id="UP000886501">
    <property type="component" value="Unassembled WGS sequence"/>
</dbReference>